<dbReference type="Gene3D" id="3.40.50.2300">
    <property type="match status" value="1"/>
</dbReference>
<dbReference type="PROSITE" id="PS50930">
    <property type="entry name" value="HTH_LYTTR"/>
    <property type="match status" value="1"/>
</dbReference>
<reference evidence="2" key="1">
    <citation type="submission" date="2015-12" db="EMBL/GenBank/DDBJ databases">
        <title>Complete genome sequences of two moderately thermophilic Paenibacillus species.</title>
        <authorList>
            <person name="Butler R.III."/>
            <person name="Wang J."/>
            <person name="Stark B.C."/>
            <person name="Pombert J.-F."/>
        </authorList>
    </citation>
    <scope>NUCLEOTIDE SEQUENCE [LARGE SCALE GENOMIC DNA]</scope>
    <source>
        <strain evidence="2">32O-Y</strain>
    </source>
</reference>
<proteinExistence type="predicted"/>
<dbReference type="PATRIC" id="fig|162209.4.peg.4292"/>
<dbReference type="Gene3D" id="2.40.50.40">
    <property type="match status" value="1"/>
</dbReference>
<evidence type="ECO:0000313" key="1">
    <source>
        <dbReference type="EMBL" id="ALS24352.1"/>
    </source>
</evidence>
<dbReference type="OrthoDB" id="9809318at2"/>
<dbReference type="Proteomes" id="UP000061660">
    <property type="component" value="Chromosome"/>
</dbReference>
<dbReference type="SMART" id="SM00850">
    <property type="entry name" value="LytTR"/>
    <property type="match status" value="1"/>
</dbReference>
<name>A0A0U2M7Y0_9BACL</name>
<organism evidence="1 2">
    <name type="scientific">Paenibacillus naphthalenovorans</name>
    <dbReference type="NCBI Taxonomy" id="162209"/>
    <lineage>
        <taxon>Bacteria</taxon>
        <taxon>Bacillati</taxon>
        <taxon>Bacillota</taxon>
        <taxon>Bacilli</taxon>
        <taxon>Bacillales</taxon>
        <taxon>Paenibacillaceae</taxon>
        <taxon>Paenibacillus</taxon>
    </lineage>
</organism>
<reference evidence="1 2" key="2">
    <citation type="journal article" date="2016" name="Genome Announc.">
        <title>Complete Genome Sequences of Two Interactive Moderate Thermophiles, Paenibacillus napthalenovorans 32O-Y and Paenibacillus sp. 32O-W.</title>
        <authorList>
            <person name="Butler R.R.III."/>
            <person name="Wang J."/>
            <person name="Stark B.C."/>
            <person name="Pombert J.F."/>
        </authorList>
    </citation>
    <scope>NUCLEOTIDE SEQUENCE [LARGE SCALE GENOMIC DNA]</scope>
    <source>
        <strain evidence="1 2">32O-Y</strain>
    </source>
</reference>
<dbReference type="KEGG" id="pnp:IJ22_40420"/>
<dbReference type="PROSITE" id="PS50110">
    <property type="entry name" value="RESPONSE_REGULATORY"/>
    <property type="match status" value="1"/>
</dbReference>
<accession>A0A0U2M7Y0</accession>
<dbReference type="Pfam" id="PF00072">
    <property type="entry name" value="Response_reg"/>
    <property type="match status" value="1"/>
</dbReference>
<dbReference type="AlphaFoldDB" id="A0A0U2M7Y0"/>
<dbReference type="InterPro" id="IPR007492">
    <property type="entry name" value="LytTR_DNA-bd_dom"/>
</dbReference>
<dbReference type="EMBL" id="CP013652">
    <property type="protein sequence ID" value="ALS24352.1"/>
    <property type="molecule type" value="Genomic_DNA"/>
</dbReference>
<dbReference type="SMART" id="SM00448">
    <property type="entry name" value="REC"/>
    <property type="match status" value="1"/>
</dbReference>
<sequence length="246" mass="28361">MFIKTIIVDDEPAICSELAFLLQKYIDIQIVSIHHNPVEALSKVISDEPDLLFLDIQMPELNGLDFAKRLNQMTHPPFIIFSTAFYEHALEAFNTPAIAYLTKPISESRLDDAIKKVKSLQAKTKIKLEKAPPVLEGHICIRKNNIIKPIQVSEITFAFVKDKELYISTKDSIEKCEMSLNELELVLYETGYFFRSHRNYMINLKFITEIIPWFNSTYLVKMNDANSTKVPVSRGKIKEFKSIMKL</sequence>
<dbReference type="GO" id="GO:0000156">
    <property type="term" value="F:phosphorelay response regulator activity"/>
    <property type="evidence" value="ECO:0007669"/>
    <property type="project" value="InterPro"/>
</dbReference>
<keyword evidence="2" id="KW-1185">Reference proteome</keyword>
<dbReference type="RefSeq" id="WP_062410039.1">
    <property type="nucleotide sequence ID" value="NZ_BJCS01000012.1"/>
</dbReference>
<dbReference type="STRING" id="162209.IJ22_40420"/>
<dbReference type="PANTHER" id="PTHR37299:SF1">
    <property type="entry name" value="STAGE 0 SPORULATION PROTEIN A HOMOLOG"/>
    <property type="match status" value="1"/>
</dbReference>
<dbReference type="Gene3D" id="2.20.25.10">
    <property type="match status" value="1"/>
</dbReference>
<dbReference type="InterPro" id="IPR011006">
    <property type="entry name" value="CheY-like_superfamily"/>
</dbReference>
<dbReference type="SUPFAM" id="SSF52172">
    <property type="entry name" value="CheY-like"/>
    <property type="match status" value="1"/>
</dbReference>
<dbReference type="InterPro" id="IPR001789">
    <property type="entry name" value="Sig_transdc_resp-reg_receiver"/>
</dbReference>
<dbReference type="Pfam" id="PF04397">
    <property type="entry name" value="LytTR"/>
    <property type="match status" value="1"/>
</dbReference>
<protein>
    <submittedName>
        <fullName evidence="1">Two-component system response regulator</fullName>
    </submittedName>
</protein>
<gene>
    <name evidence="1" type="ORF">IJ22_40420</name>
</gene>
<dbReference type="PANTHER" id="PTHR37299">
    <property type="entry name" value="TRANSCRIPTIONAL REGULATOR-RELATED"/>
    <property type="match status" value="1"/>
</dbReference>
<dbReference type="InterPro" id="IPR046947">
    <property type="entry name" value="LytR-like"/>
</dbReference>
<evidence type="ECO:0000313" key="2">
    <source>
        <dbReference type="Proteomes" id="UP000061660"/>
    </source>
</evidence>
<dbReference type="GO" id="GO:0003677">
    <property type="term" value="F:DNA binding"/>
    <property type="evidence" value="ECO:0007669"/>
    <property type="project" value="InterPro"/>
</dbReference>